<feature type="compositionally biased region" description="Pro residues" evidence="1">
    <location>
        <begin position="7"/>
        <end position="25"/>
    </location>
</feature>
<evidence type="ECO:0000313" key="2">
    <source>
        <dbReference type="EMBL" id="CAB1451496.1"/>
    </source>
</evidence>
<accession>A0A9N7VNG1</accession>
<dbReference type="EMBL" id="CADEAL010004091">
    <property type="protein sequence ID" value="CAB1451496.1"/>
    <property type="molecule type" value="Genomic_DNA"/>
</dbReference>
<reference evidence="2" key="1">
    <citation type="submission" date="2020-03" db="EMBL/GenBank/DDBJ databases">
        <authorList>
            <person name="Weist P."/>
        </authorList>
    </citation>
    <scope>NUCLEOTIDE SEQUENCE</scope>
</reference>
<sequence length="86" mass="9371">MRKVECSPPPPPPPPPPPLFFPPPAASVVQSFTELQGNSRHSPEQFNSQTCERNKPFLHCGSLCDALHRQTHNQPAAPSEACCVLS</sequence>
<proteinExistence type="predicted"/>
<gene>
    <name evidence="2" type="ORF">PLEPLA_LOCUS39190</name>
</gene>
<evidence type="ECO:0000256" key="1">
    <source>
        <dbReference type="SAM" id="MobiDB-lite"/>
    </source>
</evidence>
<organism evidence="2 3">
    <name type="scientific">Pleuronectes platessa</name>
    <name type="common">European plaice</name>
    <dbReference type="NCBI Taxonomy" id="8262"/>
    <lineage>
        <taxon>Eukaryota</taxon>
        <taxon>Metazoa</taxon>
        <taxon>Chordata</taxon>
        <taxon>Craniata</taxon>
        <taxon>Vertebrata</taxon>
        <taxon>Euteleostomi</taxon>
        <taxon>Actinopterygii</taxon>
        <taxon>Neopterygii</taxon>
        <taxon>Teleostei</taxon>
        <taxon>Neoteleostei</taxon>
        <taxon>Acanthomorphata</taxon>
        <taxon>Carangaria</taxon>
        <taxon>Pleuronectiformes</taxon>
        <taxon>Pleuronectoidei</taxon>
        <taxon>Pleuronectidae</taxon>
        <taxon>Pleuronectes</taxon>
    </lineage>
</organism>
<name>A0A9N7VNG1_PLEPL</name>
<comment type="caution">
    <text evidence="2">The sequence shown here is derived from an EMBL/GenBank/DDBJ whole genome shotgun (WGS) entry which is preliminary data.</text>
</comment>
<feature type="region of interest" description="Disordered" evidence="1">
    <location>
        <begin position="1"/>
        <end position="25"/>
    </location>
</feature>
<dbReference type="Proteomes" id="UP001153269">
    <property type="component" value="Unassembled WGS sequence"/>
</dbReference>
<dbReference type="AlphaFoldDB" id="A0A9N7VNG1"/>
<protein>
    <submittedName>
        <fullName evidence="2">Uncharacterized protein</fullName>
    </submittedName>
</protein>
<evidence type="ECO:0000313" key="3">
    <source>
        <dbReference type="Proteomes" id="UP001153269"/>
    </source>
</evidence>
<keyword evidence="3" id="KW-1185">Reference proteome</keyword>